<keyword evidence="2" id="KW-1185">Reference proteome</keyword>
<accession>A0A0V1DRE7</accession>
<comment type="caution">
    <text evidence="1">The sequence shown here is derived from an EMBL/GenBank/DDBJ whole genome shotgun (WGS) entry which is preliminary data.</text>
</comment>
<feature type="non-terminal residue" evidence="1">
    <location>
        <position position="71"/>
    </location>
</feature>
<evidence type="ECO:0000313" key="1">
    <source>
        <dbReference type="EMBL" id="KRY64151.1"/>
    </source>
</evidence>
<organism evidence="1 2">
    <name type="scientific">Trichinella zimbabwensis</name>
    <dbReference type="NCBI Taxonomy" id="268475"/>
    <lineage>
        <taxon>Eukaryota</taxon>
        <taxon>Metazoa</taxon>
        <taxon>Ecdysozoa</taxon>
        <taxon>Nematoda</taxon>
        <taxon>Enoplea</taxon>
        <taxon>Dorylaimia</taxon>
        <taxon>Trichinellida</taxon>
        <taxon>Trichinellidae</taxon>
        <taxon>Trichinella</taxon>
    </lineage>
</organism>
<dbReference type="AlphaFoldDB" id="A0A0V1DRE7"/>
<evidence type="ECO:0000313" key="2">
    <source>
        <dbReference type="Proteomes" id="UP000055024"/>
    </source>
</evidence>
<dbReference type="EMBL" id="JYDP01008023">
    <property type="protein sequence ID" value="KRY64151.1"/>
    <property type="molecule type" value="Genomic_DNA"/>
</dbReference>
<sequence>MEIFPASTPPGISSSSKTTLCGNPALFLKTILSPALIEKSLGTKAKEPSLPPRRISMAKALLARSALAAVA</sequence>
<dbReference type="OrthoDB" id="10313319at2759"/>
<gene>
    <name evidence="1" type="ORF">T11_4311</name>
</gene>
<proteinExistence type="predicted"/>
<name>A0A0V1DRE7_9BILA</name>
<protein>
    <submittedName>
        <fullName evidence="1">Uncharacterized protein</fullName>
    </submittedName>
</protein>
<reference evidence="1 2" key="1">
    <citation type="submission" date="2015-01" db="EMBL/GenBank/DDBJ databases">
        <title>Evolution of Trichinella species and genotypes.</title>
        <authorList>
            <person name="Korhonen P.K."/>
            <person name="Edoardo P."/>
            <person name="Giuseppe L.R."/>
            <person name="Gasser R.B."/>
        </authorList>
    </citation>
    <scope>NUCLEOTIDE SEQUENCE [LARGE SCALE GENOMIC DNA]</scope>
    <source>
        <strain evidence="1">ISS1029</strain>
    </source>
</reference>
<dbReference type="Proteomes" id="UP000055024">
    <property type="component" value="Unassembled WGS sequence"/>
</dbReference>